<evidence type="ECO:0000313" key="3">
    <source>
        <dbReference type="Proteomes" id="UP000307217"/>
    </source>
</evidence>
<dbReference type="InterPro" id="IPR021109">
    <property type="entry name" value="Peptidase_aspartic_dom_sf"/>
</dbReference>
<keyword evidence="1" id="KW-0472">Membrane</keyword>
<dbReference type="Gene3D" id="2.40.70.10">
    <property type="entry name" value="Acid Proteases"/>
    <property type="match status" value="2"/>
</dbReference>
<dbReference type="Pfam" id="PF13650">
    <property type="entry name" value="Asp_protease_2"/>
    <property type="match status" value="1"/>
</dbReference>
<reference evidence="3" key="2">
    <citation type="submission" date="2019-06" db="EMBL/GenBank/DDBJ databases">
        <title>Co-occurence of chitin degradation, pigmentation and bioactivity in marine Pseudoalteromonas.</title>
        <authorList>
            <person name="Sonnenschein E.C."/>
            <person name="Bech P.K."/>
        </authorList>
    </citation>
    <scope>NUCLEOTIDE SEQUENCE [LARGE SCALE GENOMIC DNA]</scope>
    <source>
        <strain evidence="3">S3790</strain>
    </source>
</reference>
<feature type="transmembrane region" description="Helical" evidence="1">
    <location>
        <begin position="7"/>
        <end position="26"/>
    </location>
</feature>
<accession>A0A5S3UY92</accession>
<sequence length="412" mass="46706">MMNIVRAFIVITALIMMSGCNIINIFKLRSANDDVVPNWHSQFNQFDIKTDYIGEKTFIYGSINGVDNFKFLIDTGASFTILLDSPKVRALKLPKGYELQLGGWGDEEDSQSHQITMDSLKFGDLEVRQFHGAFIKTSKTRYFDRPDELIFDGVIGHDLLRHFSWTFNKKANQVSVSKRPFTPSKHTYSIPFDIFMSKLYVEGEVDFGHQHITQQDIIIDTGSRHYLKLSAQYLENHKIPLPTAYVTGADIGLSGKTEHKRVSLPSVSFGELTLPHIKTNLIENVDEEDYWVIGNGIFNQFETTVDYFSETLYLTPISNHAITIRYNLMGLEVRKLLSGEFLVRYVMPNLPGEGAGIKAGDVITHLNTISTKNISKGEWLTYSTRPATYSLCLEHKACVELTSQHIPGYSTH</sequence>
<comment type="caution">
    <text evidence="2">The sequence shown here is derived from an EMBL/GenBank/DDBJ whole genome shotgun (WGS) entry which is preliminary data.</text>
</comment>
<evidence type="ECO:0000256" key="1">
    <source>
        <dbReference type="SAM" id="Phobius"/>
    </source>
</evidence>
<dbReference type="SUPFAM" id="SSF50630">
    <property type="entry name" value="Acid proteases"/>
    <property type="match status" value="1"/>
</dbReference>
<dbReference type="PROSITE" id="PS51257">
    <property type="entry name" value="PROKAR_LIPOPROTEIN"/>
    <property type="match status" value="1"/>
</dbReference>
<dbReference type="SUPFAM" id="SSF50156">
    <property type="entry name" value="PDZ domain-like"/>
    <property type="match status" value="1"/>
</dbReference>
<reference evidence="2 3" key="1">
    <citation type="submission" date="2018-01" db="EMBL/GenBank/DDBJ databases">
        <authorList>
            <person name="Paulsen S."/>
            <person name="Gram L.K."/>
        </authorList>
    </citation>
    <scope>NUCLEOTIDE SEQUENCE [LARGE SCALE GENOMIC DNA]</scope>
    <source>
        <strain evidence="2 3">S3790</strain>
    </source>
</reference>
<evidence type="ECO:0000313" key="2">
    <source>
        <dbReference type="EMBL" id="TMO62475.1"/>
    </source>
</evidence>
<dbReference type="PROSITE" id="PS00141">
    <property type="entry name" value="ASP_PROTEASE"/>
    <property type="match status" value="1"/>
</dbReference>
<dbReference type="OrthoDB" id="3521766at2"/>
<dbReference type="GO" id="GO:0004190">
    <property type="term" value="F:aspartic-type endopeptidase activity"/>
    <property type="evidence" value="ECO:0007669"/>
    <property type="project" value="InterPro"/>
</dbReference>
<protein>
    <recommendedName>
        <fullName evidence="4">PDZ domain-containing protein</fullName>
    </recommendedName>
</protein>
<dbReference type="AlphaFoldDB" id="A0A5S3UY92"/>
<dbReference type="GO" id="GO:0006508">
    <property type="term" value="P:proteolysis"/>
    <property type="evidence" value="ECO:0007669"/>
    <property type="project" value="InterPro"/>
</dbReference>
<dbReference type="RefSeq" id="WP_138593683.1">
    <property type="nucleotide sequence ID" value="NZ_PNBX01000136.1"/>
</dbReference>
<keyword evidence="1" id="KW-0812">Transmembrane</keyword>
<name>A0A5S3UY92_9GAMM</name>
<evidence type="ECO:0008006" key="4">
    <source>
        <dbReference type="Google" id="ProtNLM"/>
    </source>
</evidence>
<dbReference type="InterPro" id="IPR036034">
    <property type="entry name" value="PDZ_sf"/>
</dbReference>
<organism evidence="2 3">
    <name type="scientific">Pseudoalteromonas aurantia</name>
    <dbReference type="NCBI Taxonomy" id="43654"/>
    <lineage>
        <taxon>Bacteria</taxon>
        <taxon>Pseudomonadati</taxon>
        <taxon>Pseudomonadota</taxon>
        <taxon>Gammaproteobacteria</taxon>
        <taxon>Alteromonadales</taxon>
        <taxon>Pseudoalteromonadaceae</taxon>
        <taxon>Pseudoalteromonas</taxon>
    </lineage>
</organism>
<keyword evidence="1" id="KW-1133">Transmembrane helix</keyword>
<dbReference type="InterPro" id="IPR001969">
    <property type="entry name" value="Aspartic_peptidase_AS"/>
</dbReference>
<gene>
    <name evidence="2" type="ORF">CWC19_20130</name>
</gene>
<dbReference type="Gene3D" id="2.30.42.10">
    <property type="match status" value="1"/>
</dbReference>
<dbReference type="Proteomes" id="UP000307217">
    <property type="component" value="Unassembled WGS sequence"/>
</dbReference>
<dbReference type="EMBL" id="PNBX01000136">
    <property type="protein sequence ID" value="TMO62475.1"/>
    <property type="molecule type" value="Genomic_DNA"/>
</dbReference>
<proteinExistence type="predicted"/>